<evidence type="ECO:0000256" key="4">
    <source>
        <dbReference type="ARBA" id="ARBA00023163"/>
    </source>
</evidence>
<dbReference type="GO" id="GO:0005634">
    <property type="term" value="C:nucleus"/>
    <property type="evidence" value="ECO:0007669"/>
    <property type="project" value="TreeGrafter"/>
</dbReference>
<dbReference type="GO" id="GO:0000981">
    <property type="term" value="F:DNA-binding transcription factor activity, RNA polymerase II-specific"/>
    <property type="evidence" value="ECO:0007669"/>
    <property type="project" value="TreeGrafter"/>
</dbReference>
<keyword evidence="9" id="KW-1185">Reference proteome</keyword>
<keyword evidence="1" id="KW-0217">Developmental protein</keyword>
<sequence>MTTPSCGVQDRPLDVPGAPGALSPGRSPDPGADHGRDVAGAADIGAATAGSWPEQAADDAPAMLYTPTTTTPQPPGHGHGHGHDRVGGEPRSVATPTLADPAAAAAPDSPPPLLTSQYAQHVECVGGCPWSSLDMSHYAPLCSPTPLPGGATYTILAAPPPLGAADPAADPALAASGPAPYEDEPRTLHELQTAAALPPAEPADAMCFESSLAPLSVYHQPLLFASRAVAPPAQLAVEADPATRALEEQEARIQQQHNPASRHYRTQADIERGEAGGEAGAGRSQPWSTGEIDYKKNACDRERCRMRDMNRAYDMLRVRLPIAKKPPKKLSKIECLRMAIKYIRDLEDELRHGQGHQDQGVLEPQQQASGWSPVSPATTPNPGSAWGLAQGPPGLGANPYDVVHSPLYLPPPLAPTLAAPQPHYPICMPTPRWGAS</sequence>
<dbReference type="GO" id="GO:0001707">
    <property type="term" value="P:mesoderm formation"/>
    <property type="evidence" value="ECO:0007669"/>
    <property type="project" value="TreeGrafter"/>
</dbReference>
<dbReference type="PROSITE" id="PS50888">
    <property type="entry name" value="BHLH"/>
    <property type="match status" value="1"/>
</dbReference>
<dbReference type="GO" id="GO:0000978">
    <property type="term" value="F:RNA polymerase II cis-regulatory region sequence-specific DNA binding"/>
    <property type="evidence" value="ECO:0007669"/>
    <property type="project" value="TreeGrafter"/>
</dbReference>
<dbReference type="SUPFAM" id="SSF47459">
    <property type="entry name" value="HLH, helix-loop-helix DNA-binding domain"/>
    <property type="match status" value="1"/>
</dbReference>
<protein>
    <recommendedName>
        <fullName evidence="7">BHLH domain-containing protein</fullName>
    </recommendedName>
</protein>
<dbReference type="PANTHER" id="PTHR20937:SF3">
    <property type="entry name" value="IP14615P"/>
    <property type="match status" value="1"/>
</dbReference>
<dbReference type="CDD" id="cd11390">
    <property type="entry name" value="bHLH_TS"/>
    <property type="match status" value="1"/>
</dbReference>
<evidence type="ECO:0000256" key="3">
    <source>
        <dbReference type="ARBA" id="ARBA00023125"/>
    </source>
</evidence>
<dbReference type="InterPro" id="IPR040259">
    <property type="entry name" value="Mesogenin/MesP"/>
</dbReference>
<keyword evidence="2" id="KW-0805">Transcription regulation</keyword>
<organism evidence="8 9">
    <name type="scientific">Megalurothrips usitatus</name>
    <name type="common">bean blossom thrips</name>
    <dbReference type="NCBI Taxonomy" id="439358"/>
    <lineage>
        <taxon>Eukaryota</taxon>
        <taxon>Metazoa</taxon>
        <taxon>Ecdysozoa</taxon>
        <taxon>Arthropoda</taxon>
        <taxon>Hexapoda</taxon>
        <taxon>Insecta</taxon>
        <taxon>Pterygota</taxon>
        <taxon>Neoptera</taxon>
        <taxon>Paraneoptera</taxon>
        <taxon>Thysanoptera</taxon>
        <taxon>Terebrantia</taxon>
        <taxon>Thripoidea</taxon>
        <taxon>Thripidae</taxon>
        <taxon>Megalurothrips</taxon>
    </lineage>
</organism>
<dbReference type="FunFam" id="4.10.280.10:FF:000090">
    <property type="entry name" value="Salivary gland-expressed bHLH"/>
    <property type="match status" value="1"/>
</dbReference>
<feature type="region of interest" description="Disordered" evidence="6">
    <location>
        <begin position="351"/>
        <end position="390"/>
    </location>
</feature>
<dbReference type="PANTHER" id="PTHR20937">
    <property type="entry name" value="IP14615P"/>
    <property type="match status" value="1"/>
</dbReference>
<evidence type="ECO:0000256" key="2">
    <source>
        <dbReference type="ARBA" id="ARBA00023015"/>
    </source>
</evidence>
<dbReference type="InterPro" id="IPR036638">
    <property type="entry name" value="HLH_DNA-bd_sf"/>
</dbReference>
<feature type="compositionally biased region" description="Polar residues" evidence="6">
    <location>
        <begin position="364"/>
        <end position="382"/>
    </location>
</feature>
<dbReference type="GO" id="GO:0046983">
    <property type="term" value="F:protein dimerization activity"/>
    <property type="evidence" value="ECO:0007669"/>
    <property type="project" value="InterPro"/>
</dbReference>
<keyword evidence="5" id="KW-0539">Nucleus</keyword>
<dbReference type="AlphaFoldDB" id="A0AAV7XQ50"/>
<dbReference type="InterPro" id="IPR011598">
    <property type="entry name" value="bHLH_dom"/>
</dbReference>
<gene>
    <name evidence="8" type="ORF">ONE63_006835</name>
</gene>
<dbReference type="Gene3D" id="4.10.280.10">
    <property type="entry name" value="Helix-loop-helix DNA-binding domain"/>
    <property type="match status" value="1"/>
</dbReference>
<feature type="region of interest" description="Disordered" evidence="6">
    <location>
        <begin position="1"/>
        <end position="95"/>
    </location>
</feature>
<reference evidence="8" key="1">
    <citation type="submission" date="2022-12" db="EMBL/GenBank/DDBJ databases">
        <title>Chromosome-level genome assembly of the bean flower thrips Megalurothrips usitatus.</title>
        <authorList>
            <person name="Ma L."/>
            <person name="Liu Q."/>
            <person name="Li H."/>
            <person name="Cai W."/>
        </authorList>
    </citation>
    <scope>NUCLEOTIDE SEQUENCE</scope>
    <source>
        <strain evidence="8">Cailab_2022a</strain>
    </source>
</reference>
<feature type="compositionally biased region" description="Low complexity" evidence="6">
    <location>
        <begin position="39"/>
        <end position="50"/>
    </location>
</feature>
<comment type="caution">
    <text evidence="8">The sequence shown here is derived from an EMBL/GenBank/DDBJ whole genome shotgun (WGS) entry which is preliminary data.</text>
</comment>
<evidence type="ECO:0000259" key="7">
    <source>
        <dbReference type="PROSITE" id="PS50888"/>
    </source>
</evidence>
<evidence type="ECO:0000256" key="1">
    <source>
        <dbReference type="ARBA" id="ARBA00022473"/>
    </source>
</evidence>
<proteinExistence type="predicted"/>
<evidence type="ECO:0000256" key="5">
    <source>
        <dbReference type="ARBA" id="ARBA00023242"/>
    </source>
</evidence>
<dbReference type="SMART" id="SM00353">
    <property type="entry name" value="HLH"/>
    <property type="match status" value="1"/>
</dbReference>
<accession>A0AAV7XQ50</accession>
<dbReference type="EMBL" id="JAPTSV010000004">
    <property type="protein sequence ID" value="KAJ1528422.1"/>
    <property type="molecule type" value="Genomic_DNA"/>
</dbReference>
<dbReference type="Proteomes" id="UP001075354">
    <property type="component" value="Chromosome 4"/>
</dbReference>
<keyword evidence="4" id="KW-0804">Transcription</keyword>
<evidence type="ECO:0000313" key="9">
    <source>
        <dbReference type="Proteomes" id="UP001075354"/>
    </source>
</evidence>
<name>A0AAV7XQ50_9NEOP</name>
<evidence type="ECO:0000256" key="6">
    <source>
        <dbReference type="SAM" id="MobiDB-lite"/>
    </source>
</evidence>
<dbReference type="Pfam" id="PF00010">
    <property type="entry name" value="HLH"/>
    <property type="match status" value="1"/>
</dbReference>
<evidence type="ECO:0000313" key="8">
    <source>
        <dbReference type="EMBL" id="KAJ1528422.1"/>
    </source>
</evidence>
<keyword evidence="3" id="KW-0238">DNA-binding</keyword>
<feature type="domain" description="BHLH" evidence="7">
    <location>
        <begin position="293"/>
        <end position="346"/>
    </location>
</feature>